<dbReference type="AlphaFoldDB" id="K2G298"/>
<organism evidence="1">
    <name type="scientific">uncultured bacterium</name>
    <name type="common">gcode 4</name>
    <dbReference type="NCBI Taxonomy" id="1234023"/>
    <lineage>
        <taxon>Bacteria</taxon>
        <taxon>environmental samples</taxon>
    </lineage>
</organism>
<sequence>MHNKLKCLEFETPDELISYLDSSKSDFLIQPASFWVTDILNTVWIVDSIRSHVASITSQLQPDADIVSLLSSLHQRIRFQSFWIDKFFNPPPREQSDGIRRGPVCVIFEKDSDISYINNAYVEATWLWDFSYEEWSQYLSWDELNMSLVDKIKHLSYLKVIHKNPEIWETSLLNTIIYSEPELVRLMSIIKKKANDDNWSSGIFTMKLTNKSFLWRIHRSDKIKWSAFSAVEVNPKHPLEKRFKMEAKKKAEWTYEDVKNYPYWLYDTVFSYKTAVDQVMNWMLNWEMNRLFNELRKRAVIWSLFIDESDFLVWWFDWKNKYFNREFSLNTNLSPQELRESLDEWWDFVSKVYWKWDNTAWVKEHFDSLRRQEHHFSELYPIVGSKKRVVTYDTFRYDYCWNDCNIVLDQNWHLPEWSVIKKFWVWLREI</sequence>
<accession>K2G298</accession>
<protein>
    <submittedName>
        <fullName evidence="1">Uncharacterized protein</fullName>
    </submittedName>
</protein>
<proteinExistence type="predicted"/>
<gene>
    <name evidence="1" type="ORF">ACD_2C00188G0001</name>
</gene>
<evidence type="ECO:0000313" key="1">
    <source>
        <dbReference type="EMBL" id="EKE29338.1"/>
    </source>
</evidence>
<dbReference type="EMBL" id="AMFJ01000188">
    <property type="protein sequence ID" value="EKE29338.1"/>
    <property type="molecule type" value="Genomic_DNA"/>
</dbReference>
<name>K2G298_9BACT</name>
<reference evidence="1" key="1">
    <citation type="journal article" date="2012" name="Science">
        <title>Fermentation, hydrogen, and sulfur metabolism in multiple uncultivated bacterial phyla.</title>
        <authorList>
            <person name="Wrighton K.C."/>
            <person name="Thomas B.C."/>
            <person name="Sharon I."/>
            <person name="Miller C.S."/>
            <person name="Castelle C.J."/>
            <person name="VerBerkmoes N.C."/>
            <person name="Wilkins M.J."/>
            <person name="Hettich R.L."/>
            <person name="Lipton M.S."/>
            <person name="Williams K.H."/>
            <person name="Long P.E."/>
            <person name="Banfield J.F."/>
        </authorList>
    </citation>
    <scope>NUCLEOTIDE SEQUENCE [LARGE SCALE GENOMIC DNA]</scope>
</reference>
<comment type="caution">
    <text evidence="1">The sequence shown here is derived from an EMBL/GenBank/DDBJ whole genome shotgun (WGS) entry which is preliminary data.</text>
</comment>